<protein>
    <recommendedName>
        <fullName evidence="4">DUF3298 domain-containing protein</fullName>
    </recommendedName>
</protein>
<dbReference type="Gene3D" id="3.30.565.40">
    <property type="entry name" value="Fervidobacterium nodosum Rt17-B1 like"/>
    <property type="match status" value="1"/>
</dbReference>
<feature type="compositionally biased region" description="Basic and acidic residues" evidence="1">
    <location>
        <begin position="48"/>
        <end position="60"/>
    </location>
</feature>
<dbReference type="Proteomes" id="UP001597227">
    <property type="component" value="Unassembled WGS sequence"/>
</dbReference>
<name>A0ABW4MN69_9BACI</name>
<evidence type="ECO:0000256" key="1">
    <source>
        <dbReference type="SAM" id="MobiDB-lite"/>
    </source>
</evidence>
<feature type="region of interest" description="Disordered" evidence="1">
    <location>
        <begin position="23"/>
        <end position="65"/>
    </location>
</feature>
<organism evidence="2 3">
    <name type="scientific">Fredinandcohnia salidurans</name>
    <dbReference type="NCBI Taxonomy" id="2595041"/>
    <lineage>
        <taxon>Bacteria</taxon>
        <taxon>Bacillati</taxon>
        <taxon>Bacillota</taxon>
        <taxon>Bacilli</taxon>
        <taxon>Bacillales</taxon>
        <taxon>Bacillaceae</taxon>
        <taxon>Fredinandcohnia</taxon>
    </lineage>
</organism>
<gene>
    <name evidence="2" type="ORF">ACFSFW_07880</name>
</gene>
<dbReference type="PROSITE" id="PS51257">
    <property type="entry name" value="PROKAR_LIPOPROTEIN"/>
    <property type="match status" value="1"/>
</dbReference>
<proteinExistence type="predicted"/>
<comment type="caution">
    <text evidence="2">The sequence shown here is derived from an EMBL/GenBank/DDBJ whole genome shotgun (WGS) entry which is preliminary data.</text>
</comment>
<evidence type="ECO:0008006" key="4">
    <source>
        <dbReference type="Google" id="ProtNLM"/>
    </source>
</evidence>
<reference evidence="3" key="1">
    <citation type="journal article" date="2019" name="Int. J. Syst. Evol. Microbiol.">
        <title>The Global Catalogue of Microorganisms (GCM) 10K type strain sequencing project: providing services to taxonomists for standard genome sequencing and annotation.</title>
        <authorList>
            <consortium name="The Broad Institute Genomics Platform"/>
            <consortium name="The Broad Institute Genome Sequencing Center for Infectious Disease"/>
            <person name="Wu L."/>
            <person name="Ma J."/>
        </authorList>
    </citation>
    <scope>NUCLEOTIDE SEQUENCE [LARGE SCALE GENOMIC DNA]</scope>
    <source>
        <strain evidence="3">CCUG 15531</strain>
    </source>
</reference>
<sequence>MDKILLLVVFTCALFLAGCNSEQTGPSKQVDENHTPPKQVEVDEEEETPSKQEGEEKNTEPFEIDTATYEDGELIIYYPQLNKMHDKELEQQINTLIQENATLFLKQYKGGDSPLEMNYEVVLPDSDTFSIRYTGDYNGGMYPTSLFFTTTIDWKNGEKVRLADMFVINEGFIEKLQNAPFIDWENPKEPNQEKQAAIVEYLKTFDSQTFIEAITKADHPNPEENPYGVFSYFLDDAVIISIQVPHALGDHAEFELKMNDLVKK</sequence>
<evidence type="ECO:0000313" key="3">
    <source>
        <dbReference type="Proteomes" id="UP001597227"/>
    </source>
</evidence>
<keyword evidence="3" id="KW-1185">Reference proteome</keyword>
<accession>A0ABW4MN69</accession>
<dbReference type="RefSeq" id="WP_388036895.1">
    <property type="nucleotide sequence ID" value="NZ_JBHUEK010000010.1"/>
</dbReference>
<dbReference type="EMBL" id="JBHUEK010000010">
    <property type="protein sequence ID" value="MFD1778584.1"/>
    <property type="molecule type" value="Genomic_DNA"/>
</dbReference>
<evidence type="ECO:0000313" key="2">
    <source>
        <dbReference type="EMBL" id="MFD1778584.1"/>
    </source>
</evidence>